<reference evidence="1 2" key="1">
    <citation type="submission" date="2016-08" db="EMBL/GenBank/DDBJ databases">
        <authorList>
            <person name="Seilhamer J.J."/>
        </authorList>
    </citation>
    <scope>NUCLEOTIDE SEQUENCE [LARGE SCALE GENOMIC DNA]</scope>
    <source>
        <strain evidence="1 2">A37T2</strain>
    </source>
</reference>
<gene>
    <name evidence="1" type="ORF">GA0116948_10668</name>
</gene>
<dbReference type="SUPFAM" id="SSF117074">
    <property type="entry name" value="Hypothetical protein PA1324"/>
    <property type="match status" value="1"/>
</dbReference>
<evidence type="ECO:0000313" key="2">
    <source>
        <dbReference type="Proteomes" id="UP000242818"/>
    </source>
</evidence>
<dbReference type="AlphaFoldDB" id="A0A1C4DRW0"/>
<proteinExistence type="predicted"/>
<organism evidence="1 2">
    <name type="scientific">Chitinophaga costaii</name>
    <dbReference type="NCBI Taxonomy" id="1335309"/>
    <lineage>
        <taxon>Bacteria</taxon>
        <taxon>Pseudomonadati</taxon>
        <taxon>Bacteroidota</taxon>
        <taxon>Chitinophagia</taxon>
        <taxon>Chitinophagales</taxon>
        <taxon>Chitinophagaceae</taxon>
        <taxon>Chitinophaga</taxon>
    </lineage>
</organism>
<dbReference type="Proteomes" id="UP000242818">
    <property type="component" value="Unassembled WGS sequence"/>
</dbReference>
<dbReference type="OrthoDB" id="6058208at2"/>
<accession>A0A1C4DRW0</accession>
<dbReference type="EMBL" id="FMAR01000006">
    <property type="protein sequence ID" value="SCC33965.1"/>
    <property type="molecule type" value="Genomic_DNA"/>
</dbReference>
<dbReference type="STRING" id="1335309.GA0116948_10668"/>
<keyword evidence="2" id="KW-1185">Reference proteome</keyword>
<dbReference type="RefSeq" id="WP_089712137.1">
    <property type="nucleotide sequence ID" value="NZ_FMAR01000006.1"/>
</dbReference>
<evidence type="ECO:0000313" key="1">
    <source>
        <dbReference type="EMBL" id="SCC33965.1"/>
    </source>
</evidence>
<sequence length="204" mass="23430">MKKRWIITILGCLLLVGTEIRAQYVQPERDDTIRLFAKTPFDSLAAKQALAEGTGTIKGVAFTRPLGAYKIPSGKRIYANRIKIMLFPVTPYLLEYLDLKKKENPSKLKFAYISPEAWHYRIDAITNSDGEFTFPKMKPGKYYLEGLLKWNSSGSYDRYTGSGYSNYNTTDYYSREYYSINHASLLKKFVEVSKDGEIVEVKLK</sequence>
<protein>
    <recommendedName>
        <fullName evidence="3">Carboxypeptidase regulatory-like domain-containing protein</fullName>
    </recommendedName>
</protein>
<evidence type="ECO:0008006" key="3">
    <source>
        <dbReference type="Google" id="ProtNLM"/>
    </source>
</evidence>
<name>A0A1C4DRW0_9BACT</name>